<dbReference type="GO" id="GO:0005506">
    <property type="term" value="F:iron ion binding"/>
    <property type="evidence" value="ECO:0007669"/>
    <property type="project" value="InterPro"/>
</dbReference>
<sequence>MPREHPLRPPAEYAVLRAERPVQRAVLPSGRPVWLVSRHDLVRQVLTDPRISINRFHPGFPHLFRNVQSPTEQVGQVRFNHSLIGRAFSVDGPEHAARKRLVVAEFTVKRVQQLRPRVQRVVDEHVTDLLAQDRPADLVRHLSTPVPSRVISELLGVPLADRPFFLEKTRFMVDQSSTVEQRQAANSAVLGKIDEIVSLREREPADDLLSRLVDKNRETGALSHDEIVGMATFLLISGFETTANMISMGVLGLLENPEQRDRLVADPELAASAVDELLRYFSVSDPAGSRVALEDVEVGGVVIPAGEGVIALAGSANWDDEVFAEPGSLDITRPEARKHLAFGHGAHQCLGLHLARLELEVVFGALFRRAPGLRLAVPVEELRYKHGANIYGVHEVPVTW</sequence>
<evidence type="ECO:0000256" key="4">
    <source>
        <dbReference type="ARBA" id="ARBA00023002"/>
    </source>
</evidence>
<keyword evidence="3 7" id="KW-0479">Metal-binding</keyword>
<evidence type="ECO:0000313" key="9">
    <source>
        <dbReference type="Proteomes" id="UP000218505"/>
    </source>
</evidence>
<dbReference type="FunFam" id="1.10.630.10:FF:000018">
    <property type="entry name" value="Cytochrome P450 monooxygenase"/>
    <property type="match status" value="1"/>
</dbReference>
<dbReference type="CDD" id="cd11030">
    <property type="entry name" value="CYP105-like"/>
    <property type="match status" value="1"/>
</dbReference>
<evidence type="ECO:0000256" key="3">
    <source>
        <dbReference type="ARBA" id="ARBA00022723"/>
    </source>
</evidence>
<dbReference type="GO" id="GO:0004497">
    <property type="term" value="F:monooxygenase activity"/>
    <property type="evidence" value="ECO:0007669"/>
    <property type="project" value="UniProtKB-KW"/>
</dbReference>
<dbReference type="SUPFAM" id="SSF48264">
    <property type="entry name" value="Cytochrome P450"/>
    <property type="match status" value="1"/>
</dbReference>
<dbReference type="PANTHER" id="PTHR46696">
    <property type="entry name" value="P450, PUTATIVE (EUROFUNG)-RELATED"/>
    <property type="match status" value="1"/>
</dbReference>
<evidence type="ECO:0000256" key="1">
    <source>
        <dbReference type="ARBA" id="ARBA00010617"/>
    </source>
</evidence>
<evidence type="ECO:0000256" key="2">
    <source>
        <dbReference type="ARBA" id="ARBA00022617"/>
    </source>
</evidence>
<keyword evidence="4 7" id="KW-0560">Oxidoreductase</keyword>
<dbReference type="InterPro" id="IPR001128">
    <property type="entry name" value="Cyt_P450"/>
</dbReference>
<dbReference type="EMBL" id="CP023445">
    <property type="protein sequence ID" value="ATE58187.1"/>
    <property type="molecule type" value="Genomic_DNA"/>
</dbReference>
<protein>
    <submittedName>
        <fullName evidence="8">Cytochrome P450</fullName>
    </submittedName>
</protein>
<dbReference type="AlphaFoldDB" id="A0A290ZGQ2"/>
<reference evidence="8" key="1">
    <citation type="submission" date="2017-09" db="EMBL/GenBank/DDBJ databases">
        <title>Complete Genome Sequence of ansamitocin-producing Bacterium Actinosynnema pretiosum X47.</title>
        <authorList>
            <person name="Cao G."/>
            <person name="Zong G."/>
            <person name="Zhong C."/>
            <person name="Fu J."/>
        </authorList>
    </citation>
    <scope>NUCLEOTIDE SEQUENCE [LARGE SCALE GENOMIC DNA]</scope>
    <source>
        <strain evidence="8">X47</strain>
    </source>
</reference>
<dbReference type="PRINTS" id="PR00385">
    <property type="entry name" value="P450"/>
</dbReference>
<keyword evidence="2 7" id="KW-0349">Heme</keyword>
<dbReference type="InterPro" id="IPR036396">
    <property type="entry name" value="Cyt_P450_sf"/>
</dbReference>
<proteinExistence type="inferred from homology"/>
<evidence type="ECO:0000256" key="6">
    <source>
        <dbReference type="ARBA" id="ARBA00023033"/>
    </source>
</evidence>
<dbReference type="Proteomes" id="UP000218505">
    <property type="component" value="Chromosome"/>
</dbReference>
<keyword evidence="6 7" id="KW-0503">Monooxygenase</keyword>
<dbReference type="InterPro" id="IPR002397">
    <property type="entry name" value="Cyt_P450_B"/>
</dbReference>
<keyword evidence="9" id="KW-1185">Reference proteome</keyword>
<organism evidence="8 9">
    <name type="scientific">Actinosynnema pretiosum</name>
    <dbReference type="NCBI Taxonomy" id="42197"/>
    <lineage>
        <taxon>Bacteria</taxon>
        <taxon>Bacillati</taxon>
        <taxon>Actinomycetota</taxon>
        <taxon>Actinomycetes</taxon>
        <taxon>Pseudonocardiales</taxon>
        <taxon>Pseudonocardiaceae</taxon>
        <taxon>Actinosynnema</taxon>
    </lineage>
</organism>
<dbReference type="GO" id="GO:0020037">
    <property type="term" value="F:heme binding"/>
    <property type="evidence" value="ECO:0007669"/>
    <property type="project" value="InterPro"/>
</dbReference>
<dbReference type="PANTHER" id="PTHR46696:SF1">
    <property type="entry name" value="CYTOCHROME P450 YJIB-RELATED"/>
    <property type="match status" value="1"/>
</dbReference>
<dbReference type="Pfam" id="PF00067">
    <property type="entry name" value="p450"/>
    <property type="match status" value="1"/>
</dbReference>
<evidence type="ECO:0000256" key="7">
    <source>
        <dbReference type="RuleBase" id="RU000461"/>
    </source>
</evidence>
<keyword evidence="5 7" id="KW-0408">Iron</keyword>
<name>A0A290ZGQ2_9PSEU</name>
<dbReference type="GO" id="GO:0016705">
    <property type="term" value="F:oxidoreductase activity, acting on paired donors, with incorporation or reduction of molecular oxygen"/>
    <property type="evidence" value="ECO:0007669"/>
    <property type="project" value="InterPro"/>
</dbReference>
<evidence type="ECO:0000313" key="8">
    <source>
        <dbReference type="EMBL" id="ATE58187.1"/>
    </source>
</evidence>
<dbReference type="Gene3D" id="1.10.630.10">
    <property type="entry name" value="Cytochrome P450"/>
    <property type="match status" value="1"/>
</dbReference>
<comment type="similarity">
    <text evidence="1 7">Belongs to the cytochrome P450 family.</text>
</comment>
<gene>
    <name evidence="8" type="ORF">CNX65_15300</name>
</gene>
<dbReference type="PROSITE" id="PS00086">
    <property type="entry name" value="CYTOCHROME_P450"/>
    <property type="match status" value="1"/>
</dbReference>
<evidence type="ECO:0000256" key="5">
    <source>
        <dbReference type="ARBA" id="ARBA00023004"/>
    </source>
</evidence>
<dbReference type="KEGG" id="apre:CNX65_15300"/>
<dbReference type="InterPro" id="IPR017972">
    <property type="entry name" value="Cyt_P450_CS"/>
</dbReference>
<accession>A0A290ZGQ2</accession>
<dbReference type="PRINTS" id="PR00359">
    <property type="entry name" value="BP450"/>
</dbReference>